<proteinExistence type="predicted"/>
<dbReference type="EMBL" id="JAJVCN010000002">
    <property type="protein sequence ID" value="MCE7006662.1"/>
    <property type="molecule type" value="Genomic_DNA"/>
</dbReference>
<protein>
    <submittedName>
        <fullName evidence="1">Helix-turn-helix transcriptional regulator</fullName>
    </submittedName>
</protein>
<dbReference type="InterPro" id="IPR001387">
    <property type="entry name" value="Cro/C1-type_HTH"/>
</dbReference>
<reference evidence="1 2" key="1">
    <citation type="submission" date="2021-12" db="EMBL/GenBank/DDBJ databases">
        <title>Genome sequence of Kibdelosporangium philippinense ATCC 49844.</title>
        <authorList>
            <person name="Fedorov E.A."/>
            <person name="Omeragic M."/>
            <person name="Shalygina K.F."/>
            <person name="Maclea K.S."/>
        </authorList>
    </citation>
    <scope>NUCLEOTIDE SEQUENCE [LARGE SCALE GENOMIC DNA]</scope>
    <source>
        <strain evidence="1 2">ATCC 49844</strain>
    </source>
</reference>
<comment type="caution">
    <text evidence="1">The sequence shown here is derived from an EMBL/GenBank/DDBJ whole genome shotgun (WGS) entry which is preliminary data.</text>
</comment>
<dbReference type="Proteomes" id="UP001521150">
    <property type="component" value="Unassembled WGS sequence"/>
</dbReference>
<evidence type="ECO:0000313" key="1">
    <source>
        <dbReference type="EMBL" id="MCE7006662.1"/>
    </source>
</evidence>
<keyword evidence="2" id="KW-1185">Reference proteome</keyword>
<organism evidence="1 2">
    <name type="scientific">Kibdelosporangium philippinense</name>
    <dbReference type="NCBI Taxonomy" id="211113"/>
    <lineage>
        <taxon>Bacteria</taxon>
        <taxon>Bacillati</taxon>
        <taxon>Actinomycetota</taxon>
        <taxon>Actinomycetes</taxon>
        <taxon>Pseudonocardiales</taxon>
        <taxon>Pseudonocardiaceae</taxon>
        <taxon>Kibdelosporangium</taxon>
    </lineage>
</organism>
<sequence>MTGPSRIVIASNIAEQSRTMTDIGLAIICSVPTHHAYEFAESLRALHIKCGKPSYTRICELAAETGGHPLSPSTISEVLNGKRLPKVEFVLSFVRALATYRDDGPLAAKHEAETRRWRQNWQQAQLKQARALAGEGRCVCCGRAYG</sequence>
<gene>
    <name evidence="1" type="ORF">LWC34_28100</name>
</gene>
<name>A0ABS8ZGJ6_9PSEU</name>
<dbReference type="RefSeq" id="WP_233728113.1">
    <property type="nucleotide sequence ID" value="NZ_JAJVCN010000002.1"/>
</dbReference>
<accession>A0ABS8ZGJ6</accession>
<dbReference type="CDD" id="cd00093">
    <property type="entry name" value="HTH_XRE"/>
    <property type="match status" value="1"/>
</dbReference>
<evidence type="ECO:0000313" key="2">
    <source>
        <dbReference type="Proteomes" id="UP001521150"/>
    </source>
</evidence>